<feature type="repeat" description="Solcar" evidence="14">
    <location>
        <begin position="35"/>
        <end position="126"/>
    </location>
</feature>
<dbReference type="Gene3D" id="1.50.40.10">
    <property type="entry name" value="Mitochondrial carrier domain"/>
    <property type="match status" value="1"/>
</dbReference>
<evidence type="ECO:0000256" key="11">
    <source>
        <dbReference type="ARBA" id="ARBA00058619"/>
    </source>
</evidence>
<feature type="repeat" description="Solcar" evidence="14">
    <location>
        <begin position="240"/>
        <end position="324"/>
    </location>
</feature>
<keyword evidence="6" id="KW-0999">Mitochondrion inner membrane</keyword>
<evidence type="ECO:0000256" key="8">
    <source>
        <dbReference type="ARBA" id="ARBA00023128"/>
    </source>
</evidence>
<protein>
    <recommendedName>
        <fullName evidence="12">Solute carrier family 25 member 32</fullName>
    </recommendedName>
    <alternativeName>
        <fullName evidence="13">Mitochondrial FAD transporter</fullName>
    </alternativeName>
</protein>
<keyword evidence="3 15" id="KW-0813">Transport</keyword>
<reference evidence="17" key="1">
    <citation type="submission" date="2021-11" db="EMBL/GenBank/DDBJ databases">
        <authorList>
            <person name="Schell T."/>
        </authorList>
    </citation>
    <scope>NUCLEOTIDE SEQUENCE</scope>
    <source>
        <strain evidence="17">M5</strain>
    </source>
</reference>
<dbReference type="Proteomes" id="UP000789390">
    <property type="component" value="Unassembled WGS sequence"/>
</dbReference>
<dbReference type="PRINTS" id="PR00926">
    <property type="entry name" value="MITOCARRIER"/>
</dbReference>
<dbReference type="GO" id="GO:0005743">
    <property type="term" value="C:mitochondrial inner membrane"/>
    <property type="evidence" value="ECO:0007669"/>
    <property type="project" value="UniProtKB-SubCell"/>
</dbReference>
<dbReference type="AlphaFoldDB" id="A0A8J2RFM1"/>
<feature type="transmembrane region" description="Helical" evidence="16">
    <location>
        <begin position="240"/>
        <end position="261"/>
    </location>
</feature>
<dbReference type="InterPro" id="IPR018108">
    <property type="entry name" value="MCP_transmembrane"/>
</dbReference>
<keyword evidence="18" id="KW-1185">Reference proteome</keyword>
<comment type="similarity">
    <text evidence="2 15">Belongs to the mitochondrial carrier (TC 2.A.29) family.</text>
</comment>
<evidence type="ECO:0000256" key="3">
    <source>
        <dbReference type="ARBA" id="ARBA00022448"/>
    </source>
</evidence>
<dbReference type="GO" id="GO:0015215">
    <property type="term" value="F:nucleotide transmembrane transporter activity"/>
    <property type="evidence" value="ECO:0007669"/>
    <property type="project" value="UniProtKB-ARBA"/>
</dbReference>
<evidence type="ECO:0000256" key="14">
    <source>
        <dbReference type="PROSITE-ProRule" id="PRU00282"/>
    </source>
</evidence>
<evidence type="ECO:0000256" key="6">
    <source>
        <dbReference type="ARBA" id="ARBA00022792"/>
    </source>
</evidence>
<dbReference type="PANTHER" id="PTHR45683">
    <property type="entry name" value="MITOCHONDRIAL NICOTINAMIDE ADENINE DINUCLEOTIDE TRANSPORTER 1-RELATED-RELATED"/>
    <property type="match status" value="1"/>
</dbReference>
<dbReference type="GO" id="GO:0015711">
    <property type="term" value="P:organic anion transport"/>
    <property type="evidence" value="ECO:0007669"/>
    <property type="project" value="UniProtKB-ARBA"/>
</dbReference>
<dbReference type="Pfam" id="PF00153">
    <property type="entry name" value="Mito_carr"/>
    <property type="match status" value="3"/>
</dbReference>
<gene>
    <name evidence="17" type="ORF">DGAL_LOCUS3484</name>
</gene>
<evidence type="ECO:0000256" key="12">
    <source>
        <dbReference type="ARBA" id="ARBA00070508"/>
    </source>
</evidence>
<dbReference type="InterPro" id="IPR023395">
    <property type="entry name" value="MCP_dom_sf"/>
</dbReference>
<organism evidence="17 18">
    <name type="scientific">Daphnia galeata</name>
    <dbReference type="NCBI Taxonomy" id="27404"/>
    <lineage>
        <taxon>Eukaryota</taxon>
        <taxon>Metazoa</taxon>
        <taxon>Ecdysozoa</taxon>
        <taxon>Arthropoda</taxon>
        <taxon>Crustacea</taxon>
        <taxon>Branchiopoda</taxon>
        <taxon>Diplostraca</taxon>
        <taxon>Cladocera</taxon>
        <taxon>Anomopoda</taxon>
        <taxon>Daphniidae</taxon>
        <taxon>Daphnia</taxon>
    </lineage>
</organism>
<dbReference type="EMBL" id="CAKKLH010000053">
    <property type="protein sequence ID" value="CAH0101156.1"/>
    <property type="molecule type" value="Genomic_DNA"/>
</dbReference>
<evidence type="ECO:0000313" key="17">
    <source>
        <dbReference type="EMBL" id="CAH0101156.1"/>
    </source>
</evidence>
<comment type="function">
    <text evidence="11">Facilitates flavin adenine dinucleotide (FAD) translocation across the mitochondrial inner membrane into the mitochondrial matrix where it acts as a redox cofactor to assist flavoenzyme activities in fundamental metabolic processes including fatty acid beta-oxidation, amino acid and choline metabolism as well as mitochondrial electron transportation. In particular, provides FAD to DLD dehydrogenase of the glycine cleavage system, part of mitochondrial one-carbon metabolic pathway involved in neural tube closure in early embryogenesis.</text>
</comment>
<feature type="transmembrane region" description="Helical" evidence="16">
    <location>
        <begin position="139"/>
        <end position="162"/>
    </location>
</feature>
<keyword evidence="7 16" id="KW-1133">Transmembrane helix</keyword>
<comment type="subcellular location">
    <subcellularLocation>
        <location evidence="1">Mitochondrion inner membrane</location>
        <topology evidence="1">Multi-pass membrane protein</topology>
    </subcellularLocation>
</comment>
<dbReference type="PROSITE" id="PS50920">
    <property type="entry name" value="SOLCAR"/>
    <property type="match status" value="3"/>
</dbReference>
<dbReference type="FunFam" id="1.50.40.10:FF:000025">
    <property type="entry name" value="mitochondrial folate transporter/carrier"/>
    <property type="match status" value="1"/>
</dbReference>
<evidence type="ECO:0000256" key="15">
    <source>
        <dbReference type="RuleBase" id="RU000488"/>
    </source>
</evidence>
<feature type="transmembrane region" description="Helical" evidence="16">
    <location>
        <begin position="200"/>
        <end position="220"/>
    </location>
</feature>
<evidence type="ECO:0000256" key="13">
    <source>
        <dbReference type="ARBA" id="ARBA00079992"/>
    </source>
</evidence>
<evidence type="ECO:0000256" key="16">
    <source>
        <dbReference type="SAM" id="Phobius"/>
    </source>
</evidence>
<evidence type="ECO:0000256" key="2">
    <source>
        <dbReference type="ARBA" id="ARBA00006375"/>
    </source>
</evidence>
<comment type="catalytic activity">
    <reaction evidence="10">
        <text>FAD(in) = FAD(out)</text>
        <dbReference type="Rhea" id="RHEA:76535"/>
        <dbReference type="ChEBI" id="CHEBI:57692"/>
    </reaction>
</comment>
<evidence type="ECO:0000313" key="18">
    <source>
        <dbReference type="Proteomes" id="UP000789390"/>
    </source>
</evidence>
<evidence type="ECO:0000256" key="10">
    <source>
        <dbReference type="ARBA" id="ARBA00050907"/>
    </source>
</evidence>
<comment type="caution">
    <text evidence="17">The sequence shown here is derived from an EMBL/GenBank/DDBJ whole genome shotgun (WGS) entry which is preliminary data.</text>
</comment>
<dbReference type="OrthoDB" id="428293at2759"/>
<keyword evidence="5" id="KW-0677">Repeat</keyword>
<evidence type="ECO:0000256" key="9">
    <source>
        <dbReference type="ARBA" id="ARBA00023136"/>
    </source>
</evidence>
<dbReference type="InterPro" id="IPR002067">
    <property type="entry name" value="MCP"/>
</dbReference>
<dbReference type="SUPFAM" id="SSF103506">
    <property type="entry name" value="Mitochondrial carrier"/>
    <property type="match status" value="1"/>
</dbReference>
<keyword evidence="9 14" id="KW-0472">Membrane</keyword>
<feature type="transmembrane region" description="Helical" evidence="16">
    <location>
        <begin position="98"/>
        <end position="119"/>
    </location>
</feature>
<evidence type="ECO:0000256" key="4">
    <source>
        <dbReference type="ARBA" id="ARBA00022692"/>
    </source>
</evidence>
<dbReference type="InterPro" id="IPR044712">
    <property type="entry name" value="SLC25A32-like"/>
</dbReference>
<name>A0A8J2RFM1_9CRUS</name>
<evidence type="ECO:0000256" key="1">
    <source>
        <dbReference type="ARBA" id="ARBA00004448"/>
    </source>
</evidence>
<keyword evidence="4 14" id="KW-0812">Transmembrane</keyword>
<sequence>MKSSTICKEDEKSSLFTTFCYPMTALFDSYGLIKYEHLLAGIAGGVVSTTILHPLDTIRTRLAVTGSPLISAGIRRPSYSGLVDVLTTITRSHGVHGVYRGVTLGVVAAGCTWGSYFFFYEAFKAQMRRDDPTKRLGPANYMIAATESGLITLVLTNPIYVIKTRLCLQFGAQDFSEEKRYRGIMDALVKTYRNEGIKGFYKGLLPGFFGVSHTAIQLMMYEEMKSYYKERHNMSSDSRMSTMTYLSFTALSKLIAVIATYPYRLMRTRMQDQHHEHNGAIDILIRTWRYEGIRGFYKGMLPTLLRVTPATAITFVVYENISQNLIQNSAVASKSRIAIGN</sequence>
<proteinExistence type="inferred from homology"/>
<keyword evidence="8" id="KW-0496">Mitochondrion</keyword>
<feature type="repeat" description="Solcar" evidence="14">
    <location>
        <begin position="136"/>
        <end position="227"/>
    </location>
</feature>
<evidence type="ECO:0000256" key="7">
    <source>
        <dbReference type="ARBA" id="ARBA00022989"/>
    </source>
</evidence>
<accession>A0A8J2RFM1</accession>
<evidence type="ECO:0000256" key="5">
    <source>
        <dbReference type="ARBA" id="ARBA00022737"/>
    </source>
</evidence>